<dbReference type="Pfam" id="PF03364">
    <property type="entry name" value="Polyketide_cyc"/>
    <property type="match status" value="1"/>
</dbReference>
<evidence type="ECO:0000313" key="3">
    <source>
        <dbReference type="Proteomes" id="UP001056708"/>
    </source>
</evidence>
<dbReference type="PANTHER" id="PTHR34060">
    <property type="entry name" value="POLYKETIDE CYCLASE / DEHYDRASE AND LIPID TRANSPORT PROTEIN"/>
    <property type="match status" value="1"/>
</dbReference>
<sequence length="224" mass="25338">MTDKIRVEVHRPLLSKHLVAGLVTLSLTLLPNIGLGAIAVESFPKTLSNQAPASDLGQDVELKQNEDASYTVTVTLDASAEDIWSVIADYGRFNHFLPNIVSSEILEVEGNRHVVEQVSQQQVLFLQVRSRLRTENLETIHQRIDFRLLEGDLNQLEGYWVIEATENPQIHRLRQTVAVTPPAGTPDSIFRRVFRQSLTENLAAIRDEIQRRQLDRDEPLSMTP</sequence>
<protein>
    <submittedName>
        <fullName evidence="2">SRPBCC family protein</fullName>
    </submittedName>
</protein>
<organism evidence="2 3">
    <name type="scientific">Phormidium yuhuli AB48</name>
    <dbReference type="NCBI Taxonomy" id="2940671"/>
    <lineage>
        <taxon>Bacteria</taxon>
        <taxon>Bacillati</taxon>
        <taxon>Cyanobacteriota</taxon>
        <taxon>Cyanophyceae</taxon>
        <taxon>Oscillatoriophycideae</taxon>
        <taxon>Oscillatoriales</taxon>
        <taxon>Oscillatoriaceae</taxon>
        <taxon>Phormidium</taxon>
        <taxon>Phormidium yuhuli</taxon>
    </lineage>
</organism>
<feature type="domain" description="Coenzyme Q-binding protein COQ10 START" evidence="1">
    <location>
        <begin position="77"/>
        <end position="205"/>
    </location>
</feature>
<gene>
    <name evidence="2" type="ORF">NEA10_04395</name>
</gene>
<keyword evidence="3" id="KW-1185">Reference proteome</keyword>
<dbReference type="SUPFAM" id="SSF55961">
    <property type="entry name" value="Bet v1-like"/>
    <property type="match status" value="1"/>
</dbReference>
<dbReference type="PANTHER" id="PTHR34060:SF2">
    <property type="entry name" value="OS03G0837900 PROTEIN"/>
    <property type="match status" value="1"/>
</dbReference>
<dbReference type="Gene3D" id="3.30.530.20">
    <property type="match status" value="1"/>
</dbReference>
<dbReference type="InterPro" id="IPR005031">
    <property type="entry name" value="COQ10_START"/>
</dbReference>
<dbReference type="Proteomes" id="UP001056708">
    <property type="component" value="Chromosome"/>
</dbReference>
<evidence type="ECO:0000259" key="1">
    <source>
        <dbReference type="Pfam" id="PF03364"/>
    </source>
</evidence>
<name>A0ABY5ASG9_9CYAN</name>
<dbReference type="RefSeq" id="WP_252664050.1">
    <property type="nucleotide sequence ID" value="NZ_CP098611.1"/>
</dbReference>
<dbReference type="EMBL" id="CP098611">
    <property type="protein sequence ID" value="USR91970.1"/>
    <property type="molecule type" value="Genomic_DNA"/>
</dbReference>
<dbReference type="InterPro" id="IPR023393">
    <property type="entry name" value="START-like_dom_sf"/>
</dbReference>
<evidence type="ECO:0000313" key="2">
    <source>
        <dbReference type="EMBL" id="USR91970.1"/>
    </source>
</evidence>
<reference evidence="2" key="1">
    <citation type="submission" date="2022-06" db="EMBL/GenBank/DDBJ databases">
        <title>Genome sequence of Phormidium yuhuli AB48 isolated from an industrial photobioreactor environment.</title>
        <authorList>
            <person name="Qiu Y."/>
            <person name="Noonan A.J.C."/>
            <person name="Dofher K."/>
            <person name="Koch M."/>
            <person name="Kieft B."/>
            <person name="Lin X."/>
            <person name="Ziels R.M."/>
            <person name="Hallam S.J."/>
        </authorList>
    </citation>
    <scope>NUCLEOTIDE SEQUENCE</scope>
    <source>
        <strain evidence="2">AB48</strain>
    </source>
</reference>
<accession>A0ABY5ASG9</accession>
<proteinExistence type="predicted"/>